<dbReference type="PRINTS" id="PR00080">
    <property type="entry name" value="SDRFAMILY"/>
</dbReference>
<reference evidence="5 6" key="1">
    <citation type="journal article" date="2021" name="Microbiol. Resour. Announc.">
        <title>Complete Genome Sequences of Two Rhodococcus sp. Strains with Large and Linear Chromosomes, Isolated from Apple Rhizosphere.</title>
        <authorList>
            <person name="Benning S."/>
            <person name="Brugnone N."/>
            <person name="Siani R."/>
            <person name="Kublik S."/>
            <person name="Schloter M."/>
            <person name="Rad V."/>
        </authorList>
    </citation>
    <scope>NUCLEOTIDE SEQUENCE [LARGE SCALE GENOMIC DNA]</scope>
    <source>
        <strain evidence="5 6">R79</strain>
    </source>
</reference>
<dbReference type="PRINTS" id="PR00081">
    <property type="entry name" value="GDHRDH"/>
</dbReference>
<evidence type="ECO:0000256" key="1">
    <source>
        <dbReference type="ARBA" id="ARBA00006484"/>
    </source>
</evidence>
<protein>
    <submittedName>
        <fullName evidence="5">SDR family NAD(P)-dependent oxidoreductase</fullName>
    </submittedName>
</protein>
<evidence type="ECO:0000259" key="4">
    <source>
        <dbReference type="SMART" id="SM00822"/>
    </source>
</evidence>
<evidence type="ECO:0000313" key="5">
    <source>
        <dbReference type="EMBL" id="QSE92096.1"/>
    </source>
</evidence>
<dbReference type="PANTHER" id="PTHR43976">
    <property type="entry name" value="SHORT CHAIN DEHYDROGENASE"/>
    <property type="match status" value="1"/>
</dbReference>
<keyword evidence="2" id="KW-0560">Oxidoreductase</keyword>
<dbReference type="CDD" id="cd05374">
    <property type="entry name" value="17beta-HSD-like_SDR_c"/>
    <property type="match status" value="1"/>
</dbReference>
<dbReference type="InterPro" id="IPR036291">
    <property type="entry name" value="NAD(P)-bd_dom_sf"/>
</dbReference>
<dbReference type="InterPro" id="IPR051911">
    <property type="entry name" value="SDR_oxidoreductase"/>
</dbReference>
<proteinExistence type="inferred from homology"/>
<sequence>MSKRWLITGGARGLGRAFAEAALGRGDRVAASARRMDDLKTLKDRHGDQFIPVTFDVTDRRAVGVGVQIALEQLGGIDIVVNNAGYGHVGAFEEVTDAELRRQLDVNLFGALRVTQAVLPTMRDQGSGHIIQISSIGGVVAFPNLSAYHASKWALEGMSESLAVEVRKFGISVTLVEPGAFATDSEGPSSTRSEPNPAYDSLRAARSAPYGGQNPDDPHLAGQAMLRIVDAESPPLRALLGPTATDLAYRMHERRLNTWKEWDSLSRFMF</sequence>
<dbReference type="SMART" id="SM00822">
    <property type="entry name" value="PKS_KR"/>
    <property type="match status" value="1"/>
</dbReference>
<dbReference type="NCBIfam" id="NF006114">
    <property type="entry name" value="PRK08263.1"/>
    <property type="match status" value="1"/>
</dbReference>
<dbReference type="RefSeq" id="WP_206008461.1">
    <property type="nucleotide sequence ID" value="NZ_CP070619.1"/>
</dbReference>
<dbReference type="EMBL" id="CP070619">
    <property type="protein sequence ID" value="QSE92096.1"/>
    <property type="molecule type" value="Genomic_DNA"/>
</dbReference>
<feature type="domain" description="Ketoreductase" evidence="4">
    <location>
        <begin position="3"/>
        <end position="179"/>
    </location>
</feature>
<organism evidence="5 6">
    <name type="scientific">Rhodococcus pseudokoreensis</name>
    <dbReference type="NCBI Taxonomy" id="2811421"/>
    <lineage>
        <taxon>Bacteria</taxon>
        <taxon>Bacillati</taxon>
        <taxon>Actinomycetota</taxon>
        <taxon>Actinomycetes</taxon>
        <taxon>Mycobacteriales</taxon>
        <taxon>Nocardiaceae</taxon>
        <taxon>Rhodococcus</taxon>
    </lineage>
</organism>
<dbReference type="SUPFAM" id="SSF51735">
    <property type="entry name" value="NAD(P)-binding Rossmann-fold domains"/>
    <property type="match status" value="1"/>
</dbReference>
<dbReference type="InterPro" id="IPR002347">
    <property type="entry name" value="SDR_fam"/>
</dbReference>
<keyword evidence="6" id="KW-1185">Reference proteome</keyword>
<evidence type="ECO:0000256" key="3">
    <source>
        <dbReference type="RuleBase" id="RU000363"/>
    </source>
</evidence>
<dbReference type="Gene3D" id="3.40.50.720">
    <property type="entry name" value="NAD(P)-binding Rossmann-like Domain"/>
    <property type="match status" value="1"/>
</dbReference>
<reference evidence="5 6" key="2">
    <citation type="journal article" date="2022" name="Arch. Microbiol.">
        <title>Rhodococcus pseudokoreensis sp. nov. isolated from the rhizosphere of young M26 apple rootstocks.</title>
        <authorList>
            <person name="Kampfer P."/>
            <person name="Glaeser S.P."/>
            <person name="Blom J."/>
            <person name="Wolf J."/>
            <person name="Benning S."/>
            <person name="Schloter M."/>
            <person name="Neumann-Schaal M."/>
        </authorList>
    </citation>
    <scope>NUCLEOTIDE SEQUENCE [LARGE SCALE GENOMIC DNA]</scope>
    <source>
        <strain evidence="5 6">R79</strain>
    </source>
</reference>
<evidence type="ECO:0000256" key="2">
    <source>
        <dbReference type="ARBA" id="ARBA00023002"/>
    </source>
</evidence>
<dbReference type="Proteomes" id="UP000662986">
    <property type="component" value="Chromosome"/>
</dbReference>
<dbReference type="PANTHER" id="PTHR43976:SF16">
    <property type="entry name" value="SHORT-CHAIN DEHYDROGENASE_REDUCTASE FAMILY PROTEIN"/>
    <property type="match status" value="1"/>
</dbReference>
<accession>A0A974ZW04</accession>
<evidence type="ECO:0000313" key="6">
    <source>
        <dbReference type="Proteomes" id="UP000662986"/>
    </source>
</evidence>
<dbReference type="Pfam" id="PF00106">
    <property type="entry name" value="adh_short"/>
    <property type="match status" value="1"/>
</dbReference>
<dbReference type="InterPro" id="IPR057326">
    <property type="entry name" value="KR_dom"/>
</dbReference>
<comment type="similarity">
    <text evidence="1 3">Belongs to the short-chain dehydrogenases/reductases (SDR) family.</text>
</comment>
<gene>
    <name evidence="5" type="ORF">JWS13_27405</name>
</gene>
<name>A0A974ZW04_9NOCA</name>